<dbReference type="EMBL" id="JACSPS010000001">
    <property type="protein sequence ID" value="MBD8017471.1"/>
    <property type="molecule type" value="Genomic_DNA"/>
</dbReference>
<keyword evidence="1" id="KW-0812">Transmembrane</keyword>
<keyword evidence="3" id="KW-1185">Reference proteome</keyword>
<comment type="caution">
    <text evidence="2">The sequence shown here is derived from an EMBL/GenBank/DDBJ whole genome shotgun (WGS) entry which is preliminary data.</text>
</comment>
<reference evidence="2 3" key="1">
    <citation type="submission" date="2020-08" db="EMBL/GenBank/DDBJ databases">
        <title>A Genomic Blueprint of the Chicken Gut Microbiome.</title>
        <authorList>
            <person name="Gilroy R."/>
            <person name="Ravi A."/>
            <person name="Getino M."/>
            <person name="Pursley I."/>
            <person name="Horton D.L."/>
            <person name="Alikhan N.-F."/>
            <person name="Baker D."/>
            <person name="Gharbi K."/>
            <person name="Hall N."/>
            <person name="Watson M."/>
            <person name="Adriaenssens E.M."/>
            <person name="Foster-Nyarko E."/>
            <person name="Jarju S."/>
            <person name="Secka A."/>
            <person name="Antonio M."/>
            <person name="Oren A."/>
            <person name="Chaudhuri R."/>
            <person name="La Ragione R.M."/>
            <person name="Hildebrand F."/>
            <person name="Pallen M.J."/>
        </authorList>
    </citation>
    <scope>NUCLEOTIDE SEQUENCE [LARGE SCALE GENOMIC DNA]</scope>
    <source>
        <strain evidence="2 3">Sa1CVA4</strain>
    </source>
</reference>
<keyword evidence="1" id="KW-1133">Transmembrane helix</keyword>
<dbReference type="PROSITE" id="PS51257">
    <property type="entry name" value="PROKAR_LIPOPROTEIN"/>
    <property type="match status" value="1"/>
</dbReference>
<dbReference type="NCBIfam" id="NF037951">
    <property type="entry name" value="spanin2_2"/>
    <property type="match status" value="1"/>
</dbReference>
<dbReference type="RefSeq" id="WP_251832674.1">
    <property type="nucleotide sequence ID" value="NZ_JACSPS010000001.1"/>
</dbReference>
<evidence type="ECO:0000256" key="1">
    <source>
        <dbReference type="SAM" id="Phobius"/>
    </source>
</evidence>
<name>A0ABR8WL57_9FLAO</name>
<evidence type="ECO:0000313" key="2">
    <source>
        <dbReference type="EMBL" id="MBD8017471.1"/>
    </source>
</evidence>
<gene>
    <name evidence="2" type="ORF">H9628_03220</name>
</gene>
<sequence>MKNLYSIFIVSLVLLMVSCQSRVVSVQKPFNKNSLELYKRYSFQLQDASNIRMQVLRVDAENVYGKNNDDEQIVINASEIREVKKTDLFSSVAVALAAVAAVIFVPI</sequence>
<accession>A0ABR8WL57</accession>
<organism evidence="2 3">
    <name type="scientific">Kaistella pullorum</name>
    <dbReference type="NCBI Taxonomy" id="2763074"/>
    <lineage>
        <taxon>Bacteria</taxon>
        <taxon>Pseudomonadati</taxon>
        <taxon>Bacteroidota</taxon>
        <taxon>Flavobacteriia</taxon>
        <taxon>Flavobacteriales</taxon>
        <taxon>Weeksellaceae</taxon>
        <taxon>Chryseobacterium group</taxon>
        <taxon>Kaistella</taxon>
    </lineage>
</organism>
<keyword evidence="1" id="KW-0472">Membrane</keyword>
<evidence type="ECO:0000313" key="3">
    <source>
        <dbReference type="Proteomes" id="UP000626242"/>
    </source>
</evidence>
<proteinExistence type="predicted"/>
<protein>
    <submittedName>
        <fullName evidence="2">Bacteriophage spanin2 family protein</fullName>
    </submittedName>
</protein>
<feature type="transmembrane region" description="Helical" evidence="1">
    <location>
        <begin position="88"/>
        <end position="105"/>
    </location>
</feature>
<dbReference type="Proteomes" id="UP000626242">
    <property type="component" value="Unassembled WGS sequence"/>
</dbReference>